<proteinExistence type="predicted"/>
<dbReference type="RefSeq" id="WP_346027755.1">
    <property type="nucleotide sequence ID" value="NZ_BAAAON010000001.1"/>
</dbReference>
<comment type="caution">
    <text evidence="2">The sequence shown here is derived from an EMBL/GenBank/DDBJ whole genome shotgun (WGS) entry which is preliminary data.</text>
</comment>
<sequence>MTLNLEAWQKRVLLLLGLIAVAALFALAFTAGRVAADPETPGTNSADAGFARDMQVHHSQAVEMSRIVRDQTDDVVIRTIAYDIAMTQQHQVGQMYAWLEEWGLPQSSDADRMAWMAGSGHTAHADGGTGAEGGDDAAADTLMPGMATPEEMQALAEATGEDAERLYLELMIDHHIAGVDMAQAGVDLAEDPELRELARKMAAGQQIEIVEMEKLLAQL</sequence>
<dbReference type="PANTHER" id="PTHR36933">
    <property type="entry name" value="SLL0788 PROTEIN"/>
    <property type="match status" value="1"/>
</dbReference>
<accession>A0ABN3AS16</accession>
<dbReference type="Proteomes" id="UP001500974">
    <property type="component" value="Unassembled WGS sequence"/>
</dbReference>
<evidence type="ECO:0000313" key="3">
    <source>
        <dbReference type="Proteomes" id="UP001500974"/>
    </source>
</evidence>
<dbReference type="EMBL" id="BAAAON010000001">
    <property type="protein sequence ID" value="GAA2174047.1"/>
    <property type="molecule type" value="Genomic_DNA"/>
</dbReference>
<evidence type="ECO:0000313" key="2">
    <source>
        <dbReference type="EMBL" id="GAA2174047.1"/>
    </source>
</evidence>
<gene>
    <name evidence="2" type="ORF">GCM10009784_10760</name>
</gene>
<dbReference type="Pfam" id="PF03713">
    <property type="entry name" value="DUF305"/>
    <property type="match status" value="1"/>
</dbReference>
<evidence type="ECO:0000259" key="1">
    <source>
        <dbReference type="Pfam" id="PF03713"/>
    </source>
</evidence>
<dbReference type="Gene3D" id="1.20.1260.10">
    <property type="match status" value="1"/>
</dbReference>
<keyword evidence="3" id="KW-1185">Reference proteome</keyword>
<feature type="domain" description="DUF305" evidence="1">
    <location>
        <begin position="47"/>
        <end position="216"/>
    </location>
</feature>
<reference evidence="2 3" key="1">
    <citation type="journal article" date="2019" name="Int. J. Syst. Evol. Microbiol.">
        <title>The Global Catalogue of Microorganisms (GCM) 10K type strain sequencing project: providing services to taxonomists for standard genome sequencing and annotation.</title>
        <authorList>
            <consortium name="The Broad Institute Genomics Platform"/>
            <consortium name="The Broad Institute Genome Sequencing Center for Infectious Disease"/>
            <person name="Wu L."/>
            <person name="Ma J."/>
        </authorList>
    </citation>
    <scope>NUCLEOTIDE SEQUENCE [LARGE SCALE GENOMIC DNA]</scope>
    <source>
        <strain evidence="2 3">JCM 14917</strain>
    </source>
</reference>
<name>A0ABN3AS16_9MICC</name>
<dbReference type="PANTHER" id="PTHR36933:SF1">
    <property type="entry name" value="SLL0788 PROTEIN"/>
    <property type="match status" value="1"/>
</dbReference>
<dbReference type="InterPro" id="IPR005183">
    <property type="entry name" value="DUF305_CopM-like"/>
</dbReference>
<organism evidence="2 3">
    <name type="scientific">Arthrobacter parietis</name>
    <dbReference type="NCBI Taxonomy" id="271434"/>
    <lineage>
        <taxon>Bacteria</taxon>
        <taxon>Bacillati</taxon>
        <taxon>Actinomycetota</taxon>
        <taxon>Actinomycetes</taxon>
        <taxon>Micrococcales</taxon>
        <taxon>Micrococcaceae</taxon>
        <taxon>Arthrobacter</taxon>
    </lineage>
</organism>
<protein>
    <submittedName>
        <fullName evidence="2">DUF305 domain-containing protein</fullName>
    </submittedName>
</protein>
<dbReference type="InterPro" id="IPR012347">
    <property type="entry name" value="Ferritin-like"/>
</dbReference>